<evidence type="ECO:0008006" key="3">
    <source>
        <dbReference type="Google" id="ProtNLM"/>
    </source>
</evidence>
<dbReference type="AlphaFoldDB" id="A0A9P4MMH4"/>
<proteinExistence type="predicted"/>
<gene>
    <name evidence="1" type="ORF">GQ43DRAFT_384389</name>
</gene>
<feature type="non-terminal residue" evidence="1">
    <location>
        <position position="101"/>
    </location>
</feature>
<sequence>MDFAHAAVPHESTGYSPFELELGFKPRMHFDWEERTLSSATIKEQFTREEVQRYIKKRHDAVNWAIQNMTKAQAAQTIQANKKRREPNFGVGDWVYLLRKN</sequence>
<reference evidence="1" key="1">
    <citation type="journal article" date="2020" name="Stud. Mycol.">
        <title>101 Dothideomycetes genomes: a test case for predicting lifestyles and emergence of pathogens.</title>
        <authorList>
            <person name="Haridas S."/>
            <person name="Albert R."/>
            <person name="Binder M."/>
            <person name="Bloem J."/>
            <person name="Labutti K."/>
            <person name="Salamov A."/>
            <person name="Andreopoulos B."/>
            <person name="Baker S."/>
            <person name="Barry K."/>
            <person name="Bills G."/>
            <person name="Bluhm B."/>
            <person name="Cannon C."/>
            <person name="Castanera R."/>
            <person name="Culley D."/>
            <person name="Daum C."/>
            <person name="Ezra D."/>
            <person name="Gonzalez J."/>
            <person name="Henrissat B."/>
            <person name="Kuo A."/>
            <person name="Liang C."/>
            <person name="Lipzen A."/>
            <person name="Lutzoni F."/>
            <person name="Magnuson J."/>
            <person name="Mondo S."/>
            <person name="Nolan M."/>
            <person name="Ohm R."/>
            <person name="Pangilinan J."/>
            <person name="Park H.-J."/>
            <person name="Ramirez L."/>
            <person name="Alfaro M."/>
            <person name="Sun H."/>
            <person name="Tritt A."/>
            <person name="Yoshinaga Y."/>
            <person name="Zwiers L.-H."/>
            <person name="Turgeon B."/>
            <person name="Goodwin S."/>
            <person name="Spatafora J."/>
            <person name="Crous P."/>
            <person name="Grigoriev I."/>
        </authorList>
    </citation>
    <scope>NUCLEOTIDE SEQUENCE</scope>
    <source>
        <strain evidence="1">ATCC 74209</strain>
    </source>
</reference>
<dbReference type="OrthoDB" id="5242881at2759"/>
<dbReference type="EMBL" id="ML994597">
    <property type="protein sequence ID" value="KAF2195937.1"/>
    <property type="molecule type" value="Genomic_DNA"/>
</dbReference>
<evidence type="ECO:0000313" key="1">
    <source>
        <dbReference type="EMBL" id="KAF2195937.1"/>
    </source>
</evidence>
<protein>
    <recommendedName>
        <fullName evidence="3">Integrase catalytic domain-containing protein</fullName>
    </recommendedName>
</protein>
<accession>A0A9P4MMH4</accession>
<keyword evidence="2" id="KW-1185">Reference proteome</keyword>
<name>A0A9P4MMH4_9PLEO</name>
<organism evidence="1 2">
    <name type="scientific">Delitschia confertaspora ATCC 74209</name>
    <dbReference type="NCBI Taxonomy" id="1513339"/>
    <lineage>
        <taxon>Eukaryota</taxon>
        <taxon>Fungi</taxon>
        <taxon>Dikarya</taxon>
        <taxon>Ascomycota</taxon>
        <taxon>Pezizomycotina</taxon>
        <taxon>Dothideomycetes</taxon>
        <taxon>Pleosporomycetidae</taxon>
        <taxon>Pleosporales</taxon>
        <taxon>Delitschiaceae</taxon>
        <taxon>Delitschia</taxon>
    </lineage>
</organism>
<dbReference type="Proteomes" id="UP000799536">
    <property type="component" value="Unassembled WGS sequence"/>
</dbReference>
<evidence type="ECO:0000313" key="2">
    <source>
        <dbReference type="Proteomes" id="UP000799536"/>
    </source>
</evidence>
<comment type="caution">
    <text evidence="1">The sequence shown here is derived from an EMBL/GenBank/DDBJ whole genome shotgun (WGS) entry which is preliminary data.</text>
</comment>